<comment type="caution">
    <text evidence="2">The sequence shown here is derived from an EMBL/GenBank/DDBJ whole genome shotgun (WGS) entry which is preliminary data.</text>
</comment>
<accession>A0A1Q9F292</accession>
<gene>
    <name evidence="2" type="ORF">AK812_SmicGene2159</name>
</gene>
<dbReference type="SUPFAM" id="SSF54236">
    <property type="entry name" value="Ubiquitin-like"/>
    <property type="match status" value="1"/>
</dbReference>
<keyword evidence="1" id="KW-0472">Membrane</keyword>
<evidence type="ECO:0000313" key="2">
    <source>
        <dbReference type="EMBL" id="OLQ13785.1"/>
    </source>
</evidence>
<reference evidence="2 3" key="1">
    <citation type="submission" date="2016-02" db="EMBL/GenBank/DDBJ databases">
        <title>Genome analysis of coral dinoflagellate symbionts highlights evolutionary adaptations to a symbiotic lifestyle.</title>
        <authorList>
            <person name="Aranda M."/>
            <person name="Li Y."/>
            <person name="Liew Y.J."/>
            <person name="Baumgarten S."/>
            <person name="Simakov O."/>
            <person name="Wilson M."/>
            <person name="Piel J."/>
            <person name="Ashoor H."/>
            <person name="Bougouffa S."/>
            <person name="Bajic V.B."/>
            <person name="Ryu T."/>
            <person name="Ravasi T."/>
            <person name="Bayer T."/>
            <person name="Micklem G."/>
            <person name="Kim H."/>
            <person name="Bhak J."/>
            <person name="Lajeunesse T.C."/>
            <person name="Voolstra C.R."/>
        </authorList>
    </citation>
    <scope>NUCLEOTIDE SEQUENCE [LARGE SCALE GENOMIC DNA]</scope>
    <source>
        <strain evidence="2 3">CCMP2467</strain>
    </source>
</reference>
<sequence>MVLLEVRGLNGPVCSIRCNGDSTGRELKEAIEKATLGRLLAVDQRLARGERILRDEDVLGEAEEESALTVVQEVAVSVSLSAAVRREAARRRWKGAFNVDEFEQLLARKRGLKCIGHETESWSDDDTARWHFWSFLLVHPCALSDRPTNRFMHEVERLEEKHRRLFGLAPAAAWFSYKERQPPRGARKEHYWTKDDSARWILVSILLDLDEEVVSREKFYELRKTLQKKFELTLVPTPDVPFHLTKEFNQMLSADPRRNLMPTQEPPTLLGHPNRVRKIAAFREEAKGNAGASSGGCDWGMVFIIGVGSLIALWVAVR</sequence>
<dbReference type="CDD" id="cd17039">
    <property type="entry name" value="Ubl_ubiquitin_like"/>
    <property type="match status" value="1"/>
</dbReference>
<dbReference type="AlphaFoldDB" id="A0A1Q9F292"/>
<keyword evidence="3" id="KW-1185">Reference proteome</keyword>
<feature type="transmembrane region" description="Helical" evidence="1">
    <location>
        <begin position="299"/>
        <end position="317"/>
    </location>
</feature>
<dbReference type="EMBL" id="LSRX01000023">
    <property type="protein sequence ID" value="OLQ13785.1"/>
    <property type="molecule type" value="Genomic_DNA"/>
</dbReference>
<keyword evidence="1" id="KW-0812">Transmembrane</keyword>
<evidence type="ECO:0000313" key="3">
    <source>
        <dbReference type="Proteomes" id="UP000186817"/>
    </source>
</evidence>
<proteinExistence type="predicted"/>
<dbReference type="InterPro" id="IPR029071">
    <property type="entry name" value="Ubiquitin-like_domsf"/>
</dbReference>
<evidence type="ECO:0008006" key="4">
    <source>
        <dbReference type="Google" id="ProtNLM"/>
    </source>
</evidence>
<dbReference type="Proteomes" id="UP000186817">
    <property type="component" value="Unassembled WGS sequence"/>
</dbReference>
<protein>
    <recommendedName>
        <fullName evidence="4">Ubiquitin-like domain-containing protein</fullName>
    </recommendedName>
</protein>
<name>A0A1Q9F292_SYMMI</name>
<keyword evidence="1" id="KW-1133">Transmembrane helix</keyword>
<dbReference type="OrthoDB" id="419046at2759"/>
<organism evidence="2 3">
    <name type="scientific">Symbiodinium microadriaticum</name>
    <name type="common">Dinoflagellate</name>
    <name type="synonym">Zooxanthella microadriatica</name>
    <dbReference type="NCBI Taxonomy" id="2951"/>
    <lineage>
        <taxon>Eukaryota</taxon>
        <taxon>Sar</taxon>
        <taxon>Alveolata</taxon>
        <taxon>Dinophyceae</taxon>
        <taxon>Suessiales</taxon>
        <taxon>Symbiodiniaceae</taxon>
        <taxon>Symbiodinium</taxon>
    </lineage>
</organism>
<evidence type="ECO:0000256" key="1">
    <source>
        <dbReference type="SAM" id="Phobius"/>
    </source>
</evidence>